<evidence type="ECO:0000256" key="1">
    <source>
        <dbReference type="ARBA" id="ARBA00022536"/>
    </source>
</evidence>
<reference evidence="6" key="1">
    <citation type="submission" date="2022-07" db="EMBL/GenBank/DDBJ databases">
        <title>Chromosome-level genome of Muraenolepis orangiensis.</title>
        <authorList>
            <person name="Kim J."/>
        </authorList>
    </citation>
    <scope>NUCLEOTIDE SEQUENCE</scope>
    <source>
        <strain evidence="6">KU_S4_2022</strain>
        <tissue evidence="6">Muscle</tissue>
    </source>
</reference>
<dbReference type="Gene3D" id="2.60.40.3510">
    <property type="match status" value="1"/>
</dbReference>
<dbReference type="GO" id="GO:0007219">
    <property type="term" value="P:Notch signaling pathway"/>
    <property type="evidence" value="ECO:0007669"/>
    <property type="project" value="InterPro"/>
</dbReference>
<dbReference type="GO" id="GO:0016020">
    <property type="term" value="C:membrane"/>
    <property type="evidence" value="ECO:0007669"/>
    <property type="project" value="UniProtKB-SubCell"/>
</dbReference>
<dbReference type="Pfam" id="PF07657">
    <property type="entry name" value="MNNL"/>
    <property type="match status" value="1"/>
</dbReference>
<dbReference type="Proteomes" id="UP001148018">
    <property type="component" value="Unassembled WGS sequence"/>
</dbReference>
<evidence type="ECO:0000256" key="3">
    <source>
        <dbReference type="ARBA" id="ARBA00022737"/>
    </source>
</evidence>
<keyword evidence="4" id="KW-0472">Membrane</keyword>
<dbReference type="AlphaFoldDB" id="A0A9Q0EJI0"/>
<evidence type="ECO:0000256" key="4">
    <source>
        <dbReference type="ARBA" id="ARBA00022989"/>
    </source>
</evidence>
<keyword evidence="1" id="KW-0245">EGF-like domain</keyword>
<keyword evidence="7" id="KW-1185">Reference proteome</keyword>
<feature type="domain" description="Notch ligand N-terminal" evidence="5">
    <location>
        <begin position="17"/>
        <end position="90"/>
    </location>
</feature>
<evidence type="ECO:0000313" key="7">
    <source>
        <dbReference type="Proteomes" id="UP001148018"/>
    </source>
</evidence>
<evidence type="ECO:0000313" key="6">
    <source>
        <dbReference type="EMBL" id="KAJ3606455.1"/>
    </source>
</evidence>
<sequence>MVTIVSKASPASVSQSTGYFELQLITVENLNGELADGECCDGTRSPQDRRCSRDECDTYFKICLKEYQIEVVTKGTCTYGSKSTQVVETEPHQGQLVNKRGSRPLGRKARLSRREVSDNAAAVVKRYPRQGTQAPVARVFCLYLWVFDNLLELSSWLFNDQILATGFVETTFRTV</sequence>
<comment type="caution">
    <text evidence="6">The sequence shown here is derived from an EMBL/GenBank/DDBJ whole genome shotgun (WGS) entry which is preliminary data.</text>
</comment>
<dbReference type="EMBL" id="JANIIK010000042">
    <property type="protein sequence ID" value="KAJ3606455.1"/>
    <property type="molecule type" value="Genomic_DNA"/>
</dbReference>
<dbReference type="OrthoDB" id="283575at2759"/>
<keyword evidence="4" id="KW-1133">Transmembrane helix</keyword>
<gene>
    <name evidence="6" type="ORF">NHX12_025976</name>
</gene>
<accession>A0A9Q0EJI0</accession>
<evidence type="ECO:0000256" key="2">
    <source>
        <dbReference type="ARBA" id="ARBA00022692"/>
    </source>
</evidence>
<organism evidence="6 7">
    <name type="scientific">Muraenolepis orangiensis</name>
    <name type="common">Patagonian moray cod</name>
    <dbReference type="NCBI Taxonomy" id="630683"/>
    <lineage>
        <taxon>Eukaryota</taxon>
        <taxon>Metazoa</taxon>
        <taxon>Chordata</taxon>
        <taxon>Craniata</taxon>
        <taxon>Vertebrata</taxon>
        <taxon>Euteleostomi</taxon>
        <taxon>Actinopterygii</taxon>
        <taxon>Neopterygii</taxon>
        <taxon>Teleostei</taxon>
        <taxon>Neoteleostei</taxon>
        <taxon>Acanthomorphata</taxon>
        <taxon>Zeiogadaria</taxon>
        <taxon>Gadariae</taxon>
        <taxon>Gadiformes</taxon>
        <taxon>Muraenolepidoidei</taxon>
        <taxon>Muraenolepididae</taxon>
        <taxon>Muraenolepis</taxon>
    </lineage>
</organism>
<keyword evidence="3" id="KW-0677">Repeat</keyword>
<protein>
    <recommendedName>
        <fullName evidence="5">Notch ligand N-terminal domain-containing protein</fullName>
    </recommendedName>
</protein>
<keyword evidence="2" id="KW-0812">Transmembrane</keyword>
<evidence type="ECO:0000259" key="5">
    <source>
        <dbReference type="Pfam" id="PF07657"/>
    </source>
</evidence>
<name>A0A9Q0EJI0_9TELE</name>
<dbReference type="InterPro" id="IPR011651">
    <property type="entry name" value="Notch_ligand_N"/>
</dbReference>
<proteinExistence type="predicted"/>